<gene>
    <name evidence="2" type="ORF">IFR04_011178</name>
</gene>
<protein>
    <submittedName>
        <fullName evidence="2">Uncharacterized protein</fullName>
    </submittedName>
</protein>
<dbReference type="Proteomes" id="UP000664132">
    <property type="component" value="Unassembled WGS sequence"/>
</dbReference>
<sequence length="121" mass="13725">MYPNEVQNHQRGHSTSVENQIVGEAIDRQPIVKGKAEVTYRAVIDTEPNYQSEPPTDYEYDSHQDSDASDSSRELLPIAERHVVDEVDVGEAIAFAYPTERDYDIDDEPHMFDDGLPSDQD</sequence>
<evidence type="ECO:0000256" key="1">
    <source>
        <dbReference type="SAM" id="MobiDB-lite"/>
    </source>
</evidence>
<reference evidence="2" key="1">
    <citation type="submission" date="2021-02" db="EMBL/GenBank/DDBJ databases">
        <title>Genome sequence Cadophora malorum strain M34.</title>
        <authorList>
            <person name="Stefanovic E."/>
            <person name="Vu D."/>
            <person name="Scully C."/>
            <person name="Dijksterhuis J."/>
            <person name="Roader J."/>
            <person name="Houbraken J."/>
        </authorList>
    </citation>
    <scope>NUCLEOTIDE SEQUENCE</scope>
    <source>
        <strain evidence="2">M34</strain>
    </source>
</reference>
<dbReference type="EMBL" id="JAFJYH010000213">
    <property type="protein sequence ID" value="KAG4415673.1"/>
    <property type="molecule type" value="Genomic_DNA"/>
</dbReference>
<keyword evidence="3" id="KW-1185">Reference proteome</keyword>
<proteinExistence type="predicted"/>
<feature type="region of interest" description="Disordered" evidence="1">
    <location>
        <begin position="100"/>
        <end position="121"/>
    </location>
</feature>
<evidence type="ECO:0000313" key="2">
    <source>
        <dbReference type="EMBL" id="KAG4415673.1"/>
    </source>
</evidence>
<accession>A0A8H7TB83</accession>
<feature type="region of interest" description="Disordered" evidence="1">
    <location>
        <begin position="44"/>
        <end position="72"/>
    </location>
</feature>
<dbReference type="OrthoDB" id="3564068at2759"/>
<dbReference type="AlphaFoldDB" id="A0A8H7TB83"/>
<organism evidence="2 3">
    <name type="scientific">Cadophora malorum</name>
    <dbReference type="NCBI Taxonomy" id="108018"/>
    <lineage>
        <taxon>Eukaryota</taxon>
        <taxon>Fungi</taxon>
        <taxon>Dikarya</taxon>
        <taxon>Ascomycota</taxon>
        <taxon>Pezizomycotina</taxon>
        <taxon>Leotiomycetes</taxon>
        <taxon>Helotiales</taxon>
        <taxon>Ploettnerulaceae</taxon>
        <taxon>Cadophora</taxon>
    </lineage>
</organism>
<evidence type="ECO:0000313" key="3">
    <source>
        <dbReference type="Proteomes" id="UP000664132"/>
    </source>
</evidence>
<feature type="compositionally biased region" description="Basic and acidic residues" evidence="1">
    <location>
        <begin position="60"/>
        <end position="72"/>
    </location>
</feature>
<comment type="caution">
    <text evidence="2">The sequence shown here is derived from an EMBL/GenBank/DDBJ whole genome shotgun (WGS) entry which is preliminary data.</text>
</comment>
<name>A0A8H7TB83_9HELO</name>